<name>A0A4Z0NDP3_9HYPH</name>
<dbReference type="AlphaFoldDB" id="A0A4Z0NDP3"/>
<organism evidence="1 2">
    <name type="scientific">Methylobacterium nonmethylotrophicum</name>
    <dbReference type="NCBI Taxonomy" id="1141884"/>
    <lineage>
        <taxon>Bacteria</taxon>
        <taxon>Pseudomonadati</taxon>
        <taxon>Pseudomonadota</taxon>
        <taxon>Alphaproteobacteria</taxon>
        <taxon>Hyphomicrobiales</taxon>
        <taxon>Methylobacteriaceae</taxon>
        <taxon>Methylobacterium</taxon>
    </lineage>
</organism>
<evidence type="ECO:0000313" key="1">
    <source>
        <dbReference type="EMBL" id="TGD93718.1"/>
    </source>
</evidence>
<accession>A0A4Z0NDP3</accession>
<protein>
    <submittedName>
        <fullName evidence="1">Uncharacterized protein</fullName>
    </submittedName>
</protein>
<dbReference type="Proteomes" id="UP000297535">
    <property type="component" value="Unassembled WGS sequence"/>
</dbReference>
<reference evidence="1 2" key="1">
    <citation type="submission" date="2019-04" db="EMBL/GenBank/DDBJ databases">
        <authorList>
            <person name="Feng G."/>
            <person name="Zhu H."/>
        </authorList>
    </citation>
    <scope>NUCLEOTIDE SEQUENCE [LARGE SCALE GENOMIC DNA]</scope>
    <source>
        <strain evidence="1 2">6HR-1</strain>
    </source>
</reference>
<gene>
    <name evidence="1" type="ORF">EU555_33050</name>
</gene>
<keyword evidence="2" id="KW-1185">Reference proteome</keyword>
<evidence type="ECO:0000313" key="2">
    <source>
        <dbReference type="Proteomes" id="UP000297535"/>
    </source>
</evidence>
<dbReference type="RefSeq" id="WP_135419577.1">
    <property type="nucleotide sequence ID" value="NZ_SRLB01000049.1"/>
</dbReference>
<comment type="caution">
    <text evidence="1">The sequence shown here is derived from an EMBL/GenBank/DDBJ whole genome shotgun (WGS) entry which is preliminary data.</text>
</comment>
<dbReference type="EMBL" id="SRLB01000049">
    <property type="protein sequence ID" value="TGD93718.1"/>
    <property type="molecule type" value="Genomic_DNA"/>
</dbReference>
<sequence length="78" mass="7955">MDLLAGQAKVCDGCRQSVPVRNAFRTAALGTSDLAPLLRRVVLVGEPALGERLDLDGIGGLLAAAEDGSGARRAVVLA</sequence>
<proteinExistence type="predicted"/>